<organism evidence="1 2">
    <name type="scientific">Racocetra persica</name>
    <dbReference type="NCBI Taxonomy" id="160502"/>
    <lineage>
        <taxon>Eukaryota</taxon>
        <taxon>Fungi</taxon>
        <taxon>Fungi incertae sedis</taxon>
        <taxon>Mucoromycota</taxon>
        <taxon>Glomeromycotina</taxon>
        <taxon>Glomeromycetes</taxon>
        <taxon>Diversisporales</taxon>
        <taxon>Gigasporaceae</taxon>
        <taxon>Racocetra</taxon>
    </lineage>
</organism>
<gene>
    <name evidence="1" type="ORF">RPERSI_LOCUS6746</name>
</gene>
<keyword evidence="2" id="KW-1185">Reference proteome</keyword>
<accession>A0ACA9MY95</accession>
<reference evidence="1" key="1">
    <citation type="submission" date="2021-06" db="EMBL/GenBank/DDBJ databases">
        <authorList>
            <person name="Kallberg Y."/>
            <person name="Tangrot J."/>
            <person name="Rosling A."/>
        </authorList>
    </citation>
    <scope>NUCLEOTIDE SEQUENCE</scope>
    <source>
        <strain evidence="1">MA461A</strain>
    </source>
</reference>
<protein>
    <submittedName>
        <fullName evidence="1">12916_t:CDS:1</fullName>
    </submittedName>
</protein>
<proteinExistence type="predicted"/>
<evidence type="ECO:0000313" key="1">
    <source>
        <dbReference type="EMBL" id="CAG8621857.1"/>
    </source>
</evidence>
<name>A0ACA9MY95_9GLOM</name>
<comment type="caution">
    <text evidence="1">The sequence shown here is derived from an EMBL/GenBank/DDBJ whole genome shotgun (WGS) entry which is preliminary data.</text>
</comment>
<evidence type="ECO:0000313" key="2">
    <source>
        <dbReference type="Proteomes" id="UP000789920"/>
    </source>
</evidence>
<dbReference type="Proteomes" id="UP000789920">
    <property type="component" value="Unassembled WGS sequence"/>
</dbReference>
<feature type="non-terminal residue" evidence="1">
    <location>
        <position position="1"/>
    </location>
</feature>
<sequence>NSMEIIEATRDAIDFKAVATITNVSKFSNIEIDIGSNVEFDLISVQNITIAKITIEDFQINYENKSTIVRLKYIESYLNGRDNLLSIKATNMTTSISLLQKAFETIKLEVVIPGLGVPLINEMEVAFTSKDSFNLHNPLKTRLHLFGFNAKVFNEFNEQIATATKRPSDIGIVVEPGQTEKIQVESSNIDIKNAIKNIKDCVKGVKENLECVLMFGIGENNLYRIDLNYLPKEEISYRLNFYHQFSMHGIPIFLGTGSLCLYLILSILL</sequence>
<dbReference type="EMBL" id="CAJVQC010010901">
    <property type="protein sequence ID" value="CAG8621857.1"/>
    <property type="molecule type" value="Genomic_DNA"/>
</dbReference>